<dbReference type="InterPro" id="IPR036513">
    <property type="entry name" value="STAS_dom_sf"/>
</dbReference>
<dbReference type="EMBL" id="FNSO01000004">
    <property type="protein sequence ID" value="SEC60585.1"/>
    <property type="molecule type" value="Genomic_DNA"/>
</dbReference>
<evidence type="ECO:0000313" key="1">
    <source>
        <dbReference type="EMBL" id="SEC60585.1"/>
    </source>
</evidence>
<keyword evidence="2" id="KW-1185">Reference proteome</keyword>
<organism evidence="1 2">
    <name type="scientific">Amycolatopsis tolypomycina</name>
    <dbReference type="NCBI Taxonomy" id="208445"/>
    <lineage>
        <taxon>Bacteria</taxon>
        <taxon>Bacillati</taxon>
        <taxon>Actinomycetota</taxon>
        <taxon>Actinomycetes</taxon>
        <taxon>Pseudonocardiales</taxon>
        <taxon>Pseudonocardiaceae</taxon>
        <taxon>Amycolatopsis</taxon>
    </lineage>
</organism>
<dbReference type="SUPFAM" id="SSF52091">
    <property type="entry name" value="SpoIIaa-like"/>
    <property type="match status" value="1"/>
</dbReference>
<sequence length="73" mass="7507">MAAEIEIAPVEAGQALVLRVTGTLDTGAAAAVPTRLLGATDPLPPPHLVVIDLREVDLLAAVLLDPRSTCTPE</sequence>
<name>A0A1H4TVT2_9PSEU</name>
<dbReference type="AlphaFoldDB" id="A0A1H4TVT2"/>
<evidence type="ECO:0000313" key="2">
    <source>
        <dbReference type="Proteomes" id="UP000199622"/>
    </source>
</evidence>
<gene>
    <name evidence="1" type="ORF">SAMN04489727_4374</name>
</gene>
<protein>
    <recommendedName>
        <fullName evidence="3">STAS domain-containing protein</fullName>
    </recommendedName>
</protein>
<evidence type="ECO:0008006" key="3">
    <source>
        <dbReference type="Google" id="ProtNLM"/>
    </source>
</evidence>
<reference evidence="2" key="1">
    <citation type="submission" date="2016-10" db="EMBL/GenBank/DDBJ databases">
        <authorList>
            <person name="Varghese N."/>
            <person name="Submissions S."/>
        </authorList>
    </citation>
    <scope>NUCLEOTIDE SEQUENCE [LARGE SCALE GENOMIC DNA]</scope>
    <source>
        <strain evidence="2">DSM 44544</strain>
    </source>
</reference>
<dbReference type="RefSeq" id="WP_091310205.1">
    <property type="nucleotide sequence ID" value="NZ_FNSO01000004.1"/>
</dbReference>
<accession>A0A1H4TVT2</accession>
<dbReference type="Proteomes" id="UP000199622">
    <property type="component" value="Unassembled WGS sequence"/>
</dbReference>
<proteinExistence type="predicted"/>